<dbReference type="RefSeq" id="WP_206931994.1">
    <property type="nucleotide sequence ID" value="NZ_JAEKJY010000001.1"/>
</dbReference>
<organism evidence="1 2">
    <name type="scientific">Halobacillus kuroshimensis</name>
    <dbReference type="NCBI Taxonomy" id="302481"/>
    <lineage>
        <taxon>Bacteria</taxon>
        <taxon>Bacillati</taxon>
        <taxon>Bacillota</taxon>
        <taxon>Bacilli</taxon>
        <taxon>Bacillales</taxon>
        <taxon>Bacillaceae</taxon>
        <taxon>Halobacillus</taxon>
    </lineage>
</organism>
<accession>A0ABS3DRF4</accession>
<name>A0ABS3DRF4_9BACI</name>
<protein>
    <submittedName>
        <fullName evidence="1">Uncharacterized protein</fullName>
    </submittedName>
</protein>
<dbReference type="EMBL" id="JAEKJY010000001">
    <property type="protein sequence ID" value="MBN8233930.1"/>
    <property type="molecule type" value="Genomic_DNA"/>
</dbReference>
<keyword evidence="2" id="KW-1185">Reference proteome</keyword>
<reference evidence="1 2" key="1">
    <citation type="submission" date="2020-12" db="EMBL/GenBank/DDBJ databases">
        <title>Oil enriched cultivation method for isolating marine PHA-producing bacteria.</title>
        <authorList>
            <person name="Zheng W."/>
            <person name="Yu S."/>
            <person name="Huang Y."/>
        </authorList>
    </citation>
    <scope>NUCLEOTIDE SEQUENCE [LARGE SCALE GENOMIC DNA]</scope>
    <source>
        <strain evidence="1 2">SY-2-6</strain>
    </source>
</reference>
<proteinExistence type="predicted"/>
<evidence type="ECO:0000313" key="1">
    <source>
        <dbReference type="EMBL" id="MBN8233930.1"/>
    </source>
</evidence>
<sequence>MSEKEKLEEIERLYAVEERQSVILKKPTGRGLYEPVETTEEGALLIDLDHPRQREIWDIDNE</sequence>
<evidence type="ECO:0000313" key="2">
    <source>
        <dbReference type="Proteomes" id="UP000663970"/>
    </source>
</evidence>
<comment type="caution">
    <text evidence="1">The sequence shown here is derived from an EMBL/GenBank/DDBJ whole genome shotgun (WGS) entry which is preliminary data.</text>
</comment>
<dbReference type="Proteomes" id="UP000663970">
    <property type="component" value="Unassembled WGS sequence"/>
</dbReference>
<gene>
    <name evidence="1" type="ORF">JF544_01680</name>
</gene>